<protein>
    <submittedName>
        <fullName evidence="1">FMN-binding negative transcriptional regulator</fullName>
    </submittedName>
</protein>
<dbReference type="Gene3D" id="2.30.110.10">
    <property type="entry name" value="Electron Transport, Fmn-binding Protein, Chain A"/>
    <property type="match status" value="1"/>
</dbReference>
<dbReference type="PANTHER" id="PTHR35802:SF1">
    <property type="entry name" value="PROTEASE SYNTHASE AND SPORULATION PROTEIN PAI 2"/>
    <property type="match status" value="1"/>
</dbReference>
<dbReference type="EMBL" id="JANWOI010000003">
    <property type="protein sequence ID" value="MDA5193987.1"/>
    <property type="molecule type" value="Genomic_DNA"/>
</dbReference>
<evidence type="ECO:0000313" key="2">
    <source>
        <dbReference type="Proteomes" id="UP001141619"/>
    </source>
</evidence>
<dbReference type="PANTHER" id="PTHR35802">
    <property type="entry name" value="PROTEASE SYNTHASE AND SPORULATION PROTEIN PAI 2"/>
    <property type="match status" value="1"/>
</dbReference>
<dbReference type="AlphaFoldDB" id="A0A9X3TYZ5"/>
<evidence type="ECO:0000313" key="1">
    <source>
        <dbReference type="EMBL" id="MDA5193987.1"/>
    </source>
</evidence>
<keyword evidence="2" id="KW-1185">Reference proteome</keyword>
<organism evidence="1 2">
    <name type="scientific">Govanella unica</name>
    <dbReference type="NCBI Taxonomy" id="2975056"/>
    <lineage>
        <taxon>Bacteria</taxon>
        <taxon>Pseudomonadati</taxon>
        <taxon>Pseudomonadota</taxon>
        <taxon>Alphaproteobacteria</taxon>
        <taxon>Emcibacterales</taxon>
        <taxon>Govanellaceae</taxon>
        <taxon>Govanella</taxon>
    </lineage>
</organism>
<comment type="caution">
    <text evidence="1">The sequence shown here is derived from an EMBL/GenBank/DDBJ whole genome shotgun (WGS) entry which is preliminary data.</text>
</comment>
<proteinExistence type="predicted"/>
<sequence length="203" mass="22198">MAGPEVFAPRSPSDARHLVSAFPLCWITSGAGAEFQATLLPLRPVAGDDGSVVELIGHFARSNAQVAALRDDPRAVVLALGPQGYISPSWMEDRAQAPTWNYASAQFTVDIEFFENGAEIAAHLQDLVGHMEQGRDKAWTVPEMGARYAELAKRIIGFRARVTATRAKFKLGQDERPDVYADIMEGLGAGQLVDWMQAFNPER</sequence>
<dbReference type="InterPro" id="IPR007396">
    <property type="entry name" value="TR_PAI2-type"/>
</dbReference>
<reference evidence="1" key="2">
    <citation type="journal article" date="2023" name="Syst. Appl. Microbiol.">
        <title>Govania unica gen. nov., sp. nov., a rare biosphere bacterium that represents a novel family in the class Alphaproteobacteria.</title>
        <authorList>
            <person name="Vandamme P."/>
            <person name="Peeters C."/>
            <person name="Hettiarachchi A."/>
            <person name="Cnockaert M."/>
            <person name="Carlier A."/>
        </authorList>
    </citation>
    <scope>NUCLEOTIDE SEQUENCE</scope>
    <source>
        <strain evidence="1">LMG 31809</strain>
    </source>
</reference>
<gene>
    <name evidence="1" type="ORF">NYP16_08490</name>
</gene>
<dbReference type="Pfam" id="PF04299">
    <property type="entry name" value="FMN_bind_2"/>
    <property type="match status" value="1"/>
</dbReference>
<accession>A0A9X3TYZ5</accession>
<dbReference type="InterPro" id="IPR012349">
    <property type="entry name" value="Split_barrel_FMN-bd"/>
</dbReference>
<dbReference type="RefSeq" id="WP_274943693.1">
    <property type="nucleotide sequence ID" value="NZ_JANWOI010000003.1"/>
</dbReference>
<name>A0A9X3TYZ5_9PROT</name>
<reference evidence="1" key="1">
    <citation type="submission" date="2022-08" db="EMBL/GenBank/DDBJ databases">
        <authorList>
            <person name="Vandamme P."/>
            <person name="Hettiarachchi A."/>
            <person name="Peeters C."/>
            <person name="Cnockaert M."/>
            <person name="Carlier A."/>
        </authorList>
    </citation>
    <scope>NUCLEOTIDE SEQUENCE</scope>
    <source>
        <strain evidence="1">LMG 31809</strain>
    </source>
</reference>
<dbReference type="PIRSF" id="PIRSF010372">
    <property type="entry name" value="PaiB"/>
    <property type="match status" value="1"/>
</dbReference>
<dbReference type="SUPFAM" id="SSF50475">
    <property type="entry name" value="FMN-binding split barrel"/>
    <property type="match status" value="1"/>
</dbReference>
<dbReference type="Proteomes" id="UP001141619">
    <property type="component" value="Unassembled WGS sequence"/>
</dbReference>